<evidence type="ECO:0000259" key="9">
    <source>
        <dbReference type="PROSITE" id="PS50045"/>
    </source>
</evidence>
<dbReference type="InterPro" id="IPR058031">
    <property type="entry name" value="AAA_lid_NorR"/>
</dbReference>
<dbReference type="FunFam" id="3.40.50.300:FF:000006">
    <property type="entry name" value="DNA-binding transcriptional regulator NtrC"/>
    <property type="match status" value="1"/>
</dbReference>
<organism evidence="11 12">
    <name type="scientific">Thermoanaerobaculum aquaticum</name>
    <dbReference type="NCBI Taxonomy" id="1312852"/>
    <lineage>
        <taxon>Bacteria</taxon>
        <taxon>Pseudomonadati</taxon>
        <taxon>Acidobacteriota</taxon>
        <taxon>Thermoanaerobaculia</taxon>
        <taxon>Thermoanaerobaculales</taxon>
        <taxon>Thermoanaerobaculaceae</taxon>
        <taxon>Thermoanaerobaculum</taxon>
    </lineage>
</organism>
<dbReference type="RefSeq" id="WP_038047980.1">
    <property type="nucleotide sequence ID" value="NZ_JMFG01000009.1"/>
</dbReference>
<dbReference type="InterPro" id="IPR002078">
    <property type="entry name" value="Sigma_54_int"/>
</dbReference>
<evidence type="ECO:0000256" key="6">
    <source>
        <dbReference type="ARBA" id="ARBA00023125"/>
    </source>
</evidence>
<dbReference type="InterPro" id="IPR002197">
    <property type="entry name" value="HTH_Fis"/>
</dbReference>
<evidence type="ECO:0000313" key="11">
    <source>
        <dbReference type="EMBL" id="KDA54273.1"/>
    </source>
</evidence>
<evidence type="ECO:0000256" key="3">
    <source>
        <dbReference type="ARBA" id="ARBA00022840"/>
    </source>
</evidence>
<gene>
    <name evidence="11" type="ORF">EG19_12385</name>
</gene>
<dbReference type="Gene3D" id="3.40.50.300">
    <property type="entry name" value="P-loop containing nucleotide triphosphate hydrolases"/>
    <property type="match status" value="1"/>
</dbReference>
<dbReference type="PANTHER" id="PTHR32071:SF122">
    <property type="entry name" value="SIGMA FACTOR"/>
    <property type="match status" value="1"/>
</dbReference>
<dbReference type="Pfam" id="PF02954">
    <property type="entry name" value="HTH_8"/>
    <property type="match status" value="1"/>
</dbReference>
<dbReference type="PRINTS" id="PR01590">
    <property type="entry name" value="HTHFIS"/>
</dbReference>
<keyword evidence="3" id="KW-0067">ATP-binding</keyword>
<keyword evidence="2" id="KW-0547">Nucleotide-binding</keyword>
<keyword evidence="7" id="KW-0804">Transcription</keyword>
<evidence type="ECO:0000256" key="2">
    <source>
        <dbReference type="ARBA" id="ARBA00022741"/>
    </source>
</evidence>
<sequence length="453" mass="50778">MNTRNARLLIVDDELHMRESLARWFLEDGYEVETAGDAKAALALLGRQTFDAIITDIRMPGMDGLELLKQIKEVNPHATIILITAYASVASAVEALKAGAYDYLVKPFDPEELSRVVERACERARLQQENIALKERLAAAGRELVVGESEAMKRVMSLVETVAPTETTVMIRGESGTGKELIARLIHANSPRAFGPLVAVNCGALPEGVLESELFGHERGAFTGAVARRKGKLELADGGTLFLDEVGEISPKVQVELLRVLEEKQLVRVGGTQPVRVDFRVVCATNRDLEQAVREGTFREDLYYRLAVFRIDLPPLRERKEDILPIANHYLKKFADAMGRKVTGFSPKAQELLLSYPWPGNIRELINAVERALVVCREGPVLPEHLPITPSKPVSLPKDDDLSLEAVERRHIEYVLERCSYNITQAAKLLGIDRVTLYNRMRRYGINWHQRER</sequence>
<dbReference type="PROSITE" id="PS50045">
    <property type="entry name" value="SIGMA54_INTERACT_4"/>
    <property type="match status" value="1"/>
</dbReference>
<evidence type="ECO:0000256" key="8">
    <source>
        <dbReference type="PROSITE-ProRule" id="PRU00169"/>
    </source>
</evidence>
<dbReference type="GO" id="GO:0000160">
    <property type="term" value="P:phosphorelay signal transduction system"/>
    <property type="evidence" value="ECO:0007669"/>
    <property type="project" value="UniProtKB-KW"/>
</dbReference>
<dbReference type="FunFam" id="3.40.50.2300:FF:000018">
    <property type="entry name" value="DNA-binding transcriptional regulator NtrC"/>
    <property type="match status" value="1"/>
</dbReference>
<dbReference type="SUPFAM" id="SSF46689">
    <property type="entry name" value="Homeodomain-like"/>
    <property type="match status" value="1"/>
</dbReference>
<dbReference type="PANTHER" id="PTHR32071">
    <property type="entry name" value="TRANSCRIPTIONAL REGULATORY PROTEIN"/>
    <property type="match status" value="1"/>
</dbReference>
<dbReference type="STRING" id="1312852.EG19_12385"/>
<dbReference type="SMART" id="SM00448">
    <property type="entry name" value="REC"/>
    <property type="match status" value="1"/>
</dbReference>
<dbReference type="InterPro" id="IPR025662">
    <property type="entry name" value="Sigma_54_int_dom_ATP-bd_1"/>
</dbReference>
<dbReference type="EMBL" id="JMFG01000009">
    <property type="protein sequence ID" value="KDA54273.1"/>
    <property type="molecule type" value="Genomic_DNA"/>
</dbReference>
<dbReference type="InterPro" id="IPR001789">
    <property type="entry name" value="Sig_transdc_resp-reg_receiver"/>
</dbReference>
<protein>
    <submittedName>
        <fullName evidence="11">Fis family transcriptional regulator</fullName>
    </submittedName>
</protein>
<dbReference type="SMART" id="SM00382">
    <property type="entry name" value="AAA"/>
    <property type="match status" value="1"/>
</dbReference>
<evidence type="ECO:0000256" key="1">
    <source>
        <dbReference type="ARBA" id="ARBA00022553"/>
    </source>
</evidence>
<dbReference type="InterPro" id="IPR009057">
    <property type="entry name" value="Homeodomain-like_sf"/>
</dbReference>
<dbReference type="InterPro" id="IPR011006">
    <property type="entry name" value="CheY-like_superfamily"/>
</dbReference>
<comment type="caution">
    <text evidence="11">The sequence shown here is derived from an EMBL/GenBank/DDBJ whole genome shotgun (WGS) entry which is preliminary data.</text>
</comment>
<dbReference type="PROSITE" id="PS00688">
    <property type="entry name" value="SIGMA54_INTERACT_3"/>
    <property type="match status" value="1"/>
</dbReference>
<dbReference type="Proteomes" id="UP000027284">
    <property type="component" value="Unassembled WGS sequence"/>
</dbReference>
<evidence type="ECO:0000259" key="10">
    <source>
        <dbReference type="PROSITE" id="PS50110"/>
    </source>
</evidence>
<accession>A0A062XTU8</accession>
<dbReference type="Pfam" id="PF00072">
    <property type="entry name" value="Response_reg"/>
    <property type="match status" value="1"/>
</dbReference>
<evidence type="ECO:0000313" key="12">
    <source>
        <dbReference type="Proteomes" id="UP000027284"/>
    </source>
</evidence>
<dbReference type="Pfam" id="PF00158">
    <property type="entry name" value="Sigma54_activat"/>
    <property type="match status" value="1"/>
</dbReference>
<dbReference type="Gene3D" id="1.10.10.60">
    <property type="entry name" value="Homeodomain-like"/>
    <property type="match status" value="1"/>
</dbReference>
<dbReference type="InterPro" id="IPR025944">
    <property type="entry name" value="Sigma_54_int_dom_CS"/>
</dbReference>
<feature type="domain" description="Response regulatory" evidence="10">
    <location>
        <begin position="7"/>
        <end position="121"/>
    </location>
</feature>
<evidence type="ECO:0000256" key="4">
    <source>
        <dbReference type="ARBA" id="ARBA00023012"/>
    </source>
</evidence>
<dbReference type="SUPFAM" id="SSF52540">
    <property type="entry name" value="P-loop containing nucleoside triphosphate hydrolases"/>
    <property type="match status" value="1"/>
</dbReference>
<dbReference type="Pfam" id="PF25601">
    <property type="entry name" value="AAA_lid_14"/>
    <property type="match status" value="1"/>
</dbReference>
<feature type="modified residue" description="4-aspartylphosphate" evidence="8">
    <location>
        <position position="56"/>
    </location>
</feature>
<dbReference type="InterPro" id="IPR003593">
    <property type="entry name" value="AAA+_ATPase"/>
</dbReference>
<reference evidence="11 12" key="1">
    <citation type="submission" date="2014-04" db="EMBL/GenBank/DDBJ databases">
        <title>The Genome Sequence of Thermoanaerobaculum aquaticum MP-01, The First Cultivated Group 23 Acidobacterium.</title>
        <authorList>
            <person name="Stamps B.W."/>
            <person name="Losey N.A."/>
            <person name="Lawson P.A."/>
            <person name="Stevenson B.S."/>
        </authorList>
    </citation>
    <scope>NUCLEOTIDE SEQUENCE [LARGE SCALE GENOMIC DNA]</scope>
    <source>
        <strain evidence="11 12">MP-01</strain>
    </source>
</reference>
<keyword evidence="6" id="KW-0238">DNA-binding</keyword>
<dbReference type="CDD" id="cd00009">
    <property type="entry name" value="AAA"/>
    <property type="match status" value="1"/>
</dbReference>
<dbReference type="SUPFAM" id="SSF52172">
    <property type="entry name" value="CheY-like"/>
    <property type="match status" value="1"/>
</dbReference>
<dbReference type="GO" id="GO:0043565">
    <property type="term" value="F:sequence-specific DNA binding"/>
    <property type="evidence" value="ECO:0007669"/>
    <property type="project" value="InterPro"/>
</dbReference>
<dbReference type="Gene3D" id="3.40.50.2300">
    <property type="match status" value="1"/>
</dbReference>
<dbReference type="PROSITE" id="PS50110">
    <property type="entry name" value="RESPONSE_REGULATORY"/>
    <property type="match status" value="1"/>
</dbReference>
<feature type="domain" description="Sigma-54 factor interaction" evidence="9">
    <location>
        <begin position="145"/>
        <end position="374"/>
    </location>
</feature>
<dbReference type="GO" id="GO:0005524">
    <property type="term" value="F:ATP binding"/>
    <property type="evidence" value="ECO:0007669"/>
    <property type="project" value="UniProtKB-KW"/>
</dbReference>
<name>A0A062XTU8_9BACT</name>
<dbReference type="InterPro" id="IPR027417">
    <property type="entry name" value="P-loop_NTPase"/>
</dbReference>
<keyword evidence="5" id="KW-0805">Transcription regulation</keyword>
<keyword evidence="1 8" id="KW-0597">Phosphoprotein</keyword>
<dbReference type="OrthoDB" id="9803970at2"/>
<evidence type="ECO:0000256" key="5">
    <source>
        <dbReference type="ARBA" id="ARBA00023015"/>
    </source>
</evidence>
<dbReference type="InterPro" id="IPR025943">
    <property type="entry name" value="Sigma_54_int_dom_ATP-bd_2"/>
</dbReference>
<dbReference type="GO" id="GO:0006355">
    <property type="term" value="P:regulation of DNA-templated transcription"/>
    <property type="evidence" value="ECO:0007669"/>
    <property type="project" value="InterPro"/>
</dbReference>
<dbReference type="Gene3D" id="1.10.8.60">
    <property type="match status" value="1"/>
</dbReference>
<dbReference type="PROSITE" id="PS00675">
    <property type="entry name" value="SIGMA54_INTERACT_1"/>
    <property type="match status" value="1"/>
</dbReference>
<keyword evidence="12" id="KW-1185">Reference proteome</keyword>
<dbReference type="AlphaFoldDB" id="A0A062XTU8"/>
<dbReference type="PROSITE" id="PS00676">
    <property type="entry name" value="SIGMA54_INTERACT_2"/>
    <property type="match status" value="1"/>
</dbReference>
<keyword evidence="4" id="KW-0902">Two-component regulatory system</keyword>
<proteinExistence type="predicted"/>
<evidence type="ECO:0000256" key="7">
    <source>
        <dbReference type="ARBA" id="ARBA00023163"/>
    </source>
</evidence>